<evidence type="ECO:0000313" key="4">
    <source>
        <dbReference type="Proteomes" id="UP000467700"/>
    </source>
</evidence>
<evidence type="ECO:0000256" key="2">
    <source>
        <dbReference type="SAM" id="SignalP"/>
    </source>
</evidence>
<feature type="chain" id="PRO_5035767144" evidence="2">
    <location>
        <begin position="19"/>
        <end position="547"/>
    </location>
</feature>
<keyword evidence="2" id="KW-0732">Signal</keyword>
<dbReference type="EMBL" id="CACVBS010000047">
    <property type="protein sequence ID" value="CAA7265181.1"/>
    <property type="molecule type" value="Genomic_DNA"/>
</dbReference>
<dbReference type="OrthoDB" id="3362371at2759"/>
<feature type="region of interest" description="Disordered" evidence="1">
    <location>
        <begin position="418"/>
        <end position="454"/>
    </location>
</feature>
<feature type="region of interest" description="Disordered" evidence="1">
    <location>
        <begin position="259"/>
        <end position="324"/>
    </location>
</feature>
<accession>A0A8S0XSY3</accession>
<gene>
    <name evidence="3" type="ORF">AAE3_LOCUS7350</name>
</gene>
<dbReference type="Proteomes" id="UP000467700">
    <property type="component" value="Unassembled WGS sequence"/>
</dbReference>
<feature type="compositionally biased region" description="Low complexity" evidence="1">
    <location>
        <begin position="493"/>
        <end position="514"/>
    </location>
</feature>
<evidence type="ECO:0000313" key="3">
    <source>
        <dbReference type="EMBL" id="CAA7265181.1"/>
    </source>
</evidence>
<feature type="signal peptide" evidence="2">
    <location>
        <begin position="1"/>
        <end position="18"/>
    </location>
</feature>
<organism evidence="3 4">
    <name type="scientific">Cyclocybe aegerita</name>
    <name type="common">Black poplar mushroom</name>
    <name type="synonym">Agrocybe aegerita</name>
    <dbReference type="NCBI Taxonomy" id="1973307"/>
    <lineage>
        <taxon>Eukaryota</taxon>
        <taxon>Fungi</taxon>
        <taxon>Dikarya</taxon>
        <taxon>Basidiomycota</taxon>
        <taxon>Agaricomycotina</taxon>
        <taxon>Agaricomycetes</taxon>
        <taxon>Agaricomycetidae</taxon>
        <taxon>Agaricales</taxon>
        <taxon>Agaricineae</taxon>
        <taxon>Bolbitiaceae</taxon>
        <taxon>Cyclocybe</taxon>
    </lineage>
</organism>
<comment type="caution">
    <text evidence="3">The sequence shown here is derived from an EMBL/GenBank/DDBJ whole genome shotgun (WGS) entry which is preliminary data.</text>
</comment>
<name>A0A8S0XSY3_CYCAE</name>
<protein>
    <submittedName>
        <fullName evidence="3">Uncharacterized protein</fullName>
    </submittedName>
</protein>
<feature type="region of interest" description="Disordered" evidence="1">
    <location>
        <begin position="493"/>
        <end position="518"/>
    </location>
</feature>
<dbReference type="AlphaFoldDB" id="A0A8S0XSY3"/>
<keyword evidence="4" id="KW-1185">Reference proteome</keyword>
<evidence type="ECO:0000256" key="1">
    <source>
        <dbReference type="SAM" id="MobiDB-lite"/>
    </source>
</evidence>
<proteinExistence type="predicted"/>
<reference evidence="3 4" key="1">
    <citation type="submission" date="2020-01" db="EMBL/GenBank/DDBJ databases">
        <authorList>
            <person name="Gupta K D."/>
        </authorList>
    </citation>
    <scope>NUCLEOTIDE SEQUENCE [LARGE SCALE GENOMIC DNA]</scope>
</reference>
<feature type="compositionally biased region" description="Low complexity" evidence="1">
    <location>
        <begin position="426"/>
        <end position="454"/>
    </location>
</feature>
<sequence>MLVLDARFTLLAALSSLAIQSFSPLSAASAAAIARAPSPDAGSPPAQNFFPYIGSSTHEVRMAHSLNAFSPLVRIADVVFAYATQHQDASTRKSHARRRTNKSIVIPNNRGSDYVISHRRAPPPLWAASQSNRTGTPGTVGIMSSTPGSLEDKYDGYLVLANENGTYILNASDTNKTQLYLVDVSSSTPTNSSTGTQNSNRDIKLCISFTDSQLFCATYNPNPLKAEPLTMQQWFDPASATASQLFKYDPGTSIVRPMWYSGKGDSKSDSTNASDISGSSSTSISQDPTATAASASESASATGSSADSSSTPASLDSRDDAAGTQPARNVTLVFISTQRQAKAADVDTSESTCSAVTTTTTMTVYASSTSSFNPASVTASVTDSASSTDPAATGLNVEVVGGGISSAAPASASESASASMEMVLQSSSTADDTTTAVSTSSADPSTSTSASSSSSSIDAAALASEIASSVSASASASVSTSASASYSATAAADSAVPTSSSSGSAYASSTSSADPGTGTYVAAVMGREAAPAPVMTPYSWKFKREER</sequence>
<feature type="compositionally biased region" description="Low complexity" evidence="1">
    <location>
        <begin position="269"/>
        <end position="314"/>
    </location>
</feature>